<proteinExistence type="predicted"/>
<gene>
    <name evidence="4" type="ORF">Cri9333_0583</name>
</gene>
<dbReference type="OrthoDB" id="5362408at2"/>
<dbReference type="CDD" id="cd09726">
    <property type="entry name" value="RAMP_I_III"/>
    <property type="match status" value="1"/>
</dbReference>
<dbReference type="GO" id="GO:0051607">
    <property type="term" value="P:defense response to virus"/>
    <property type="evidence" value="ECO:0007669"/>
    <property type="project" value="UniProtKB-KW"/>
</dbReference>
<evidence type="ECO:0000256" key="1">
    <source>
        <dbReference type="ARBA" id="ARBA00023118"/>
    </source>
</evidence>
<feature type="domain" description="CRISPR type III-associated protein" evidence="3">
    <location>
        <begin position="156"/>
        <end position="655"/>
    </location>
</feature>
<dbReference type="InterPro" id="IPR005537">
    <property type="entry name" value="RAMP_III_fam"/>
</dbReference>
<sequence length="780" mass="87905">MTIGTLVLVGKNKNLQVKFTNANGKEVYMPIPEAELSAPVVAKKRNAIAQLEGLEVELEVLNGQPKQVREKGKIFERPQANNAGSRQQQAIQRNPNPLPNRMNNATSANIRGDFHNPYNFIPAPPRKTDHPTLGDSRPVGHGCYHNNYWSGKITVTLTTVTPLLIPDAANLEKDDKGHKTYPVRVGVDGKPYLPPTSIKGMLRSAYEAVTNSRFGIFEKHNDRLAYRMEAKVTNVPARVERQGESLVLRIMEESSLLGNAAKLPRYQKPGSPPDKGERTAALKYDQSNQLPQHGDAVWVQINITGEVTRIIRRNGNSSPGNNWKKGWVCVTGANINGKKYERVFIEDNNNLKINVTEPIKALWRELITNYQETHIKDVEKRRDRNPPQSPQDYLGHKPGDTAWSRHIYTESEKELREGTLCYVELQGNQVTGLMPVTISRRLYNIAPEKLLDLSLHPATDMSQLSPADRVFGWVNQKGKGAYKGNLRISTVQCNTDDAIEPFSEPGVPLAILGQPKPQQARFYVAQDPKGTPLAANTGKQSGYLSNYGLRGRKVYPHHQDLPSNYWDNPTQDRTQIENNHHFQEYRRPKLRNVEQRDDQNRSILGWVKPSVQFSFEIDVTNLSDVELGALVWLLSLSENYHHHLGGGKPLGFGSVHLVINWQQSDLRQGQDWQQFYSDLLSNDNAKNEQARFTVETFKQQLTAAYSSGNQFDQIPFIKAFCVAAQGFTDGNPIHYPRLTPELNPNGEAFKWFVENERTNGLKMSLPELASDRGLPFKPSI</sequence>
<dbReference type="EMBL" id="CP003620">
    <property type="protein sequence ID" value="AFZ11529.1"/>
    <property type="molecule type" value="Genomic_DNA"/>
</dbReference>
<dbReference type="RefSeq" id="WP_015201663.1">
    <property type="nucleotide sequence ID" value="NC_019753.1"/>
</dbReference>
<dbReference type="InterPro" id="IPR023825">
    <property type="entry name" value="CRISPR-assoc_RAMP_BGP1436"/>
</dbReference>
<feature type="region of interest" description="Disordered" evidence="2">
    <location>
        <begin position="80"/>
        <end position="101"/>
    </location>
</feature>
<dbReference type="NCBIfam" id="TIGR03986">
    <property type="entry name" value="TIGR03986 family CRISPR-associated RAMP protein"/>
    <property type="match status" value="1"/>
</dbReference>
<accession>K9VVG1</accession>
<evidence type="ECO:0000259" key="3">
    <source>
        <dbReference type="Pfam" id="PF03787"/>
    </source>
</evidence>
<dbReference type="HOGENOM" id="CLU_012834_0_0_3"/>
<feature type="compositionally biased region" description="Polar residues" evidence="2">
    <location>
        <begin position="80"/>
        <end position="92"/>
    </location>
</feature>
<keyword evidence="5" id="KW-1185">Reference proteome</keyword>
<dbReference type="AlphaFoldDB" id="K9VVG1"/>
<dbReference type="Pfam" id="PF03787">
    <property type="entry name" value="RAMPs"/>
    <property type="match status" value="1"/>
</dbReference>
<evidence type="ECO:0000313" key="4">
    <source>
        <dbReference type="EMBL" id="AFZ11529.1"/>
    </source>
</evidence>
<evidence type="ECO:0000313" key="5">
    <source>
        <dbReference type="Proteomes" id="UP000010472"/>
    </source>
</evidence>
<dbReference type="STRING" id="1173022.Cri9333_0583"/>
<dbReference type="eggNOG" id="COG1337">
    <property type="taxonomic scope" value="Bacteria"/>
</dbReference>
<evidence type="ECO:0000256" key="2">
    <source>
        <dbReference type="SAM" id="MobiDB-lite"/>
    </source>
</evidence>
<reference evidence="4 5" key="1">
    <citation type="submission" date="2012-06" db="EMBL/GenBank/DDBJ databases">
        <title>Finished chromosome of genome of Crinalium epipsammum PCC 9333.</title>
        <authorList>
            <consortium name="US DOE Joint Genome Institute"/>
            <person name="Gugger M."/>
            <person name="Coursin T."/>
            <person name="Rippka R."/>
            <person name="Tandeau De Marsac N."/>
            <person name="Huntemann M."/>
            <person name="Wei C.-L."/>
            <person name="Han J."/>
            <person name="Detter J.C."/>
            <person name="Han C."/>
            <person name="Tapia R."/>
            <person name="Davenport K."/>
            <person name="Daligault H."/>
            <person name="Erkkila T."/>
            <person name="Gu W."/>
            <person name="Munk A.C.C."/>
            <person name="Teshima H."/>
            <person name="Xu Y."/>
            <person name="Chain P."/>
            <person name="Chen A."/>
            <person name="Krypides N."/>
            <person name="Mavromatis K."/>
            <person name="Markowitz V."/>
            <person name="Szeto E."/>
            <person name="Ivanova N."/>
            <person name="Mikhailova N."/>
            <person name="Ovchinnikova G."/>
            <person name="Pagani I."/>
            <person name="Pati A."/>
            <person name="Goodwin L."/>
            <person name="Peters L."/>
            <person name="Pitluck S."/>
            <person name="Woyke T."/>
            <person name="Kerfeld C."/>
        </authorList>
    </citation>
    <scope>NUCLEOTIDE SEQUENCE [LARGE SCALE GENOMIC DNA]</scope>
    <source>
        <strain evidence="4 5">PCC 9333</strain>
    </source>
</reference>
<dbReference type="KEGG" id="cep:Cri9333_0583"/>
<protein>
    <recommendedName>
        <fullName evidence="3">CRISPR type III-associated protein domain-containing protein</fullName>
    </recommendedName>
</protein>
<keyword evidence="1" id="KW-0051">Antiviral defense</keyword>
<dbReference type="PATRIC" id="fig|1173022.3.peg.641"/>
<feature type="region of interest" description="Disordered" evidence="2">
    <location>
        <begin position="377"/>
        <end position="400"/>
    </location>
</feature>
<organism evidence="4 5">
    <name type="scientific">Crinalium epipsammum PCC 9333</name>
    <dbReference type="NCBI Taxonomy" id="1173022"/>
    <lineage>
        <taxon>Bacteria</taxon>
        <taxon>Bacillati</taxon>
        <taxon>Cyanobacteriota</taxon>
        <taxon>Cyanophyceae</taxon>
        <taxon>Gomontiellales</taxon>
        <taxon>Gomontiellaceae</taxon>
        <taxon>Crinalium</taxon>
    </lineage>
</organism>
<name>K9VVG1_9CYAN</name>
<dbReference type="Proteomes" id="UP000010472">
    <property type="component" value="Chromosome"/>
</dbReference>